<comment type="caution">
    <text evidence="2">The sequence shown here is derived from an EMBL/GenBank/DDBJ whole genome shotgun (WGS) entry which is preliminary data.</text>
</comment>
<sequence>MLRKCIVLHRKRVTWILTIISSSAMVFSFFFITDPKAQIQSIVLTKQRSLLERNNERLVLLNRKYGTLLNLTEFITNSSAEKAMIYSCKSFCGGWGDRLRGITSVYILALLTHRRFMIDMNYPCQIAQALEPNLVNWTYIQHTSPKNRTRLLINTVPSWPATARTIMANTVKSEDFVKQWSAYDEVWISTNSDYMTPALHNPYLSSRTRTLLGRFPLTQVKMQTLFALLFEFLFKPTLPVQVRVNSILAAAYHRHLICLHIRIGKNPTNPLDYAFTTRGNTTQYMLNFLDMYLLNYSSPFFFVTSDSGQAISDVLHHFPNSSMTITGPILHIDRFDRKSSTICDGFIKAIADFYVLGECQTSLLSRSGFSSWANHRRLKPNENLYYYFDKIRTVQKG</sequence>
<dbReference type="AlphaFoldDB" id="A0A813ULR7"/>
<gene>
    <name evidence="2" type="ORF">IZO911_LOCUS8221</name>
</gene>
<dbReference type="Gene3D" id="3.40.50.11350">
    <property type="match status" value="1"/>
</dbReference>
<evidence type="ECO:0000256" key="1">
    <source>
        <dbReference type="SAM" id="Phobius"/>
    </source>
</evidence>
<proteinExistence type="predicted"/>
<keyword evidence="1" id="KW-0472">Membrane</keyword>
<protein>
    <submittedName>
        <fullName evidence="2">Uncharacterized protein</fullName>
    </submittedName>
</protein>
<organism evidence="2 3">
    <name type="scientific">Adineta steineri</name>
    <dbReference type="NCBI Taxonomy" id="433720"/>
    <lineage>
        <taxon>Eukaryota</taxon>
        <taxon>Metazoa</taxon>
        <taxon>Spiralia</taxon>
        <taxon>Gnathifera</taxon>
        <taxon>Rotifera</taxon>
        <taxon>Eurotatoria</taxon>
        <taxon>Bdelloidea</taxon>
        <taxon>Adinetida</taxon>
        <taxon>Adinetidae</taxon>
        <taxon>Adineta</taxon>
    </lineage>
</organism>
<keyword evidence="1" id="KW-1133">Transmembrane helix</keyword>
<accession>A0A813ULR7</accession>
<feature type="transmembrane region" description="Helical" evidence="1">
    <location>
        <begin position="12"/>
        <end position="32"/>
    </location>
</feature>
<evidence type="ECO:0000313" key="3">
    <source>
        <dbReference type="Proteomes" id="UP000663860"/>
    </source>
</evidence>
<dbReference type="Proteomes" id="UP000663860">
    <property type="component" value="Unassembled WGS sequence"/>
</dbReference>
<name>A0A813ULR7_9BILA</name>
<keyword evidence="1" id="KW-0812">Transmembrane</keyword>
<reference evidence="2" key="1">
    <citation type="submission" date="2021-02" db="EMBL/GenBank/DDBJ databases">
        <authorList>
            <person name="Nowell W R."/>
        </authorList>
    </citation>
    <scope>NUCLEOTIDE SEQUENCE</scope>
</reference>
<dbReference type="EMBL" id="CAJNOE010000055">
    <property type="protein sequence ID" value="CAF0825189.1"/>
    <property type="molecule type" value="Genomic_DNA"/>
</dbReference>
<evidence type="ECO:0000313" key="2">
    <source>
        <dbReference type="EMBL" id="CAF0825189.1"/>
    </source>
</evidence>